<dbReference type="InterPro" id="IPR013783">
    <property type="entry name" value="Ig-like_fold"/>
</dbReference>
<accession>A0A011QBZ2</accession>
<dbReference type="AlphaFoldDB" id="A0A011QBZ2"/>
<reference evidence="2" key="1">
    <citation type="submission" date="2014-02" db="EMBL/GenBank/DDBJ databases">
        <title>Expanding our view of genomic diversity in Candidatus Accumulibacter clades.</title>
        <authorList>
            <person name="Skennerton C.T."/>
            <person name="Barr J.J."/>
            <person name="Slater F.R."/>
            <person name="Bond P.L."/>
            <person name="Tyson G.W."/>
        </authorList>
    </citation>
    <scope>NUCLEOTIDE SEQUENCE [LARGE SCALE GENOMIC DNA]</scope>
</reference>
<dbReference type="EMBL" id="JEMY01000041">
    <property type="protein sequence ID" value="EXI86772.1"/>
    <property type="molecule type" value="Genomic_DNA"/>
</dbReference>
<dbReference type="eggNOG" id="COG2304">
    <property type="taxonomic scope" value="Bacteria"/>
</dbReference>
<dbReference type="PATRIC" id="fig|1454004.3.peg.3038"/>
<organism evidence="2 3">
    <name type="scientific">Accumulibacter regalis</name>
    <dbReference type="NCBI Taxonomy" id="522306"/>
    <lineage>
        <taxon>Bacteria</taxon>
        <taxon>Pseudomonadati</taxon>
        <taxon>Pseudomonadota</taxon>
        <taxon>Betaproteobacteria</taxon>
        <taxon>Candidatus Accumulibacter</taxon>
    </lineage>
</organism>
<dbReference type="Gene3D" id="2.60.40.10">
    <property type="entry name" value="Immunoglobulins"/>
    <property type="match status" value="1"/>
</dbReference>
<evidence type="ECO:0000256" key="1">
    <source>
        <dbReference type="SAM" id="MobiDB-lite"/>
    </source>
</evidence>
<dbReference type="STRING" id="1454004.AW11_02943"/>
<name>A0A011QBZ2_ACCRE</name>
<keyword evidence="3" id="KW-1185">Reference proteome</keyword>
<comment type="caution">
    <text evidence="2">The sequence shown here is derived from an EMBL/GenBank/DDBJ whole genome shotgun (WGS) entry which is preliminary data.</text>
</comment>
<protein>
    <submittedName>
        <fullName evidence="2">VCBS repeat protein</fullName>
    </submittedName>
</protein>
<sequence length="637" mass="63292">MQVSYLDAQGTPEGPLSSAQTAAVANINDVALISGVTSGTVSEDGVLVTGGRLSISDADVGEAAFVAASGGSANGHGVFSLSAAGDWTYTLDNEQAAVQALAGGQLLADSFVVSSIDGTSLSISIVIVGSNDVPTAFAVNANGSEDQPLVIALSAADVDGLIASFRLLSLPVPGGNLYLDAAASVPALTGVPYLATANALTLHFRPAADWNGVTAFAYQAIDAQNAVSAPVTVRLALAPVADSPRVIGLTRSHTYLPNNALDLGGMVVSDVDSSRVSVTLTLSDPAAGSLSSSESGSLRASYDAATGTWFASGPIADVNGLLAGVRFVPNASYSGDLTLAATVDDGEAAPVSGTQTISARRTPISSSIAGAGDANTVGARGGYQVPASAVAAPSAQAAGPEASAGSVDGGAAPASTLTLDQILTVGYSLPTSLVANRSSGPATDASATAVVVDSTRHSALAANYRMAVVPDWMSAEFPQFVDFSAHPASSSLGLSGLAQAGSGAAGKAEAFARDLDDLRESVKEGVSFEKYALNSAVAVSSGLSVGYVAWLIRGGVLVTAMLSSMPAWRVLDPFPVLARQQGGVGGDGYDDDDDDDSLESLVGDGEGGEGPFAVADPVAPDESAPSGNAARPLAPGS</sequence>
<dbReference type="InterPro" id="IPR010221">
    <property type="entry name" value="VCBS_dom"/>
</dbReference>
<dbReference type="NCBIfam" id="TIGR01965">
    <property type="entry name" value="VCBS_repeat"/>
    <property type="match status" value="1"/>
</dbReference>
<dbReference type="Proteomes" id="UP000022141">
    <property type="component" value="Unassembled WGS sequence"/>
</dbReference>
<proteinExistence type="predicted"/>
<evidence type="ECO:0000313" key="2">
    <source>
        <dbReference type="EMBL" id="EXI86772.1"/>
    </source>
</evidence>
<feature type="compositionally biased region" description="Acidic residues" evidence="1">
    <location>
        <begin position="588"/>
        <end position="598"/>
    </location>
</feature>
<gene>
    <name evidence="2" type="ORF">AW11_02943</name>
</gene>
<evidence type="ECO:0000313" key="3">
    <source>
        <dbReference type="Proteomes" id="UP000022141"/>
    </source>
</evidence>
<feature type="region of interest" description="Disordered" evidence="1">
    <location>
        <begin position="582"/>
        <end position="637"/>
    </location>
</feature>
<dbReference type="eggNOG" id="COG2931">
    <property type="taxonomic scope" value="Bacteria"/>
</dbReference>